<feature type="domain" description="Peptidase S1" evidence="2">
    <location>
        <begin position="177"/>
        <end position="432"/>
    </location>
</feature>
<organism evidence="4 5">
    <name type="scientific">Wenzhouxiangella sediminis</name>
    <dbReference type="NCBI Taxonomy" id="1792836"/>
    <lineage>
        <taxon>Bacteria</taxon>
        <taxon>Pseudomonadati</taxon>
        <taxon>Pseudomonadota</taxon>
        <taxon>Gammaproteobacteria</taxon>
        <taxon>Chromatiales</taxon>
        <taxon>Wenzhouxiangellaceae</taxon>
        <taxon>Wenzhouxiangella</taxon>
    </lineage>
</organism>
<keyword evidence="5" id="KW-1185">Reference proteome</keyword>
<accession>A0A3E1KD28</accession>
<dbReference type="AlphaFoldDB" id="A0A3E1KD28"/>
<protein>
    <recommendedName>
        <fullName evidence="6">Fibronectin type-III domain-containing protein</fullName>
    </recommendedName>
</protein>
<proteinExistence type="predicted"/>
<evidence type="ECO:0000256" key="1">
    <source>
        <dbReference type="SAM" id="SignalP"/>
    </source>
</evidence>
<feature type="signal peptide" evidence="1">
    <location>
        <begin position="1"/>
        <end position="19"/>
    </location>
</feature>
<dbReference type="RefSeq" id="WP_116649086.1">
    <property type="nucleotide sequence ID" value="NZ_QUZK01000002.1"/>
</dbReference>
<dbReference type="InterPro" id="IPR036116">
    <property type="entry name" value="FN3_sf"/>
</dbReference>
<dbReference type="PROSITE" id="PS50240">
    <property type="entry name" value="TRYPSIN_DOM"/>
    <property type="match status" value="1"/>
</dbReference>
<name>A0A3E1KD28_9GAMM</name>
<dbReference type="InterPro" id="IPR043504">
    <property type="entry name" value="Peptidase_S1_PA_chymotrypsin"/>
</dbReference>
<evidence type="ECO:0000259" key="3">
    <source>
        <dbReference type="PROSITE" id="PS50853"/>
    </source>
</evidence>
<dbReference type="Gene3D" id="2.40.10.10">
    <property type="entry name" value="Trypsin-like serine proteases"/>
    <property type="match status" value="2"/>
</dbReference>
<comment type="caution">
    <text evidence="4">The sequence shown here is derived from an EMBL/GenBank/DDBJ whole genome shotgun (WGS) entry which is preliminary data.</text>
</comment>
<reference evidence="4 5" key="1">
    <citation type="submission" date="2018-08" db="EMBL/GenBank/DDBJ databases">
        <title>Wenzhouxiangella salilacus sp. nov., a novel bacterium isolated from a saline lake in Xinjiang Province, China.</title>
        <authorList>
            <person name="Han S."/>
        </authorList>
    </citation>
    <scope>NUCLEOTIDE SEQUENCE [LARGE SCALE GENOMIC DNA]</scope>
    <source>
        <strain evidence="4 5">XDB06</strain>
    </source>
</reference>
<dbReference type="PROSITE" id="PS50853">
    <property type="entry name" value="FN3"/>
    <property type="match status" value="1"/>
</dbReference>
<dbReference type="InterPro" id="IPR001254">
    <property type="entry name" value="Trypsin_dom"/>
</dbReference>
<evidence type="ECO:0008006" key="6">
    <source>
        <dbReference type="Google" id="ProtNLM"/>
    </source>
</evidence>
<feature type="domain" description="Fibronectin type-III" evidence="3">
    <location>
        <begin position="553"/>
        <end position="643"/>
    </location>
</feature>
<dbReference type="EMBL" id="QUZK01000002">
    <property type="protein sequence ID" value="RFF33000.1"/>
    <property type="molecule type" value="Genomic_DNA"/>
</dbReference>
<dbReference type="PANTHER" id="PTHR36234">
    <property type="entry name" value="LYSYL ENDOPEPTIDASE"/>
    <property type="match status" value="1"/>
</dbReference>
<dbReference type="NCBIfam" id="NF038128">
    <property type="entry name" value="choice_anch_J"/>
    <property type="match status" value="1"/>
</dbReference>
<evidence type="ECO:0000313" key="4">
    <source>
        <dbReference type="EMBL" id="RFF33000.1"/>
    </source>
</evidence>
<dbReference type="GO" id="GO:0004252">
    <property type="term" value="F:serine-type endopeptidase activity"/>
    <property type="evidence" value="ECO:0007669"/>
    <property type="project" value="InterPro"/>
</dbReference>
<dbReference type="InterPro" id="IPR013783">
    <property type="entry name" value="Ig-like_fold"/>
</dbReference>
<dbReference type="PANTHER" id="PTHR36234:SF5">
    <property type="entry name" value="LYSYL ENDOPEPTIDASE"/>
    <property type="match status" value="1"/>
</dbReference>
<sequence length="853" mass="90025">MQRIFIALILGVISATAFAAGDRQPPMSWQTDADSLSGDLPAEVFPSIDPVQLRERDADPAKLGEPLQYAEPFSSRATLADSGRWATLPNGDRIWRLAIEVPGATDLSFGFTDLHLSEGARLHIYDAARTFFQGGWDSDRNADHGEFWTPVIPGDSAVIEVFVPAGVATPELTLAQVSGGYRDFFGRQGGPYMVRQGSCNNDVVCPEGDPWRDEIRSVGVYTLNGIWTCTGTLINDVPTSLTPWFLTANHCGISTGNDQSMVVYWNFESPTCGALSGGSLADSQSGAIYRASRSDVDMALVELEEEPPEAYNVHYAGWDRTNTQPGGAVAIHHPSTDEKAISFAESNLDTTASCIGGPGTPNTHWEIPFWDDGTTEPGSSGSGIWHPQNKRLVGFLSGGLAACGNQEYDCYGKFAIAWDGSAAASRLRDWLDPGGTNPDGIDGTDPASWDFDLASDSLAQCGFDPLDIPVSLSVSGGFSDPVNLSTSGTPAGTTASFSVNPVTPPGSTTLTLDNLSSAGTGTFQFELAGSGGGIDVSRNLSVTLTDAAPAAATITGPADGAINVPATPTISWTSVAQAAEYQLEIATDAAFNDVVYSAVEAATQHTVSAALDTNTTHYVRVRAGNQCGDAAWSDATSFTTQAGPGDCPLGTETQNLLSEGFEDAGIPAGWSTAGSSGSVTWIASDARAWEGSRSAFAESVSGTSDQRLVSPQIALPASAVGVYLNFRTWQDIESSSGGCFDGGILEISTDDGNSWAQVPDSDIQVRAYDGVIESGSSNPLEGASAWCGDPRDTWERYSVDLSDQAGESVRLRFRFGSNAIIRQIGWHVDDLQVDACSQPPQIFLDRFEAPPAP</sequence>
<dbReference type="Proteomes" id="UP000260351">
    <property type="component" value="Unassembled WGS sequence"/>
</dbReference>
<dbReference type="GO" id="GO:0006508">
    <property type="term" value="P:proteolysis"/>
    <property type="evidence" value="ECO:0007669"/>
    <property type="project" value="InterPro"/>
</dbReference>
<dbReference type="Gene3D" id="2.60.40.10">
    <property type="entry name" value="Immunoglobulins"/>
    <property type="match status" value="1"/>
</dbReference>
<keyword evidence="1" id="KW-0732">Signal</keyword>
<evidence type="ECO:0000259" key="2">
    <source>
        <dbReference type="PROSITE" id="PS50240"/>
    </source>
</evidence>
<feature type="chain" id="PRO_5017659351" description="Fibronectin type-III domain-containing protein" evidence="1">
    <location>
        <begin position="20"/>
        <end position="853"/>
    </location>
</feature>
<dbReference type="OrthoDB" id="9813836at2"/>
<dbReference type="SUPFAM" id="SSF50494">
    <property type="entry name" value="Trypsin-like serine proteases"/>
    <property type="match status" value="1"/>
</dbReference>
<evidence type="ECO:0000313" key="5">
    <source>
        <dbReference type="Proteomes" id="UP000260351"/>
    </source>
</evidence>
<dbReference type="InterPro" id="IPR003961">
    <property type="entry name" value="FN3_dom"/>
</dbReference>
<dbReference type="InterPro" id="IPR009003">
    <property type="entry name" value="Peptidase_S1_PA"/>
</dbReference>
<gene>
    <name evidence="4" type="ORF">DZC52_00105</name>
</gene>
<dbReference type="Gene3D" id="2.60.120.200">
    <property type="match status" value="1"/>
</dbReference>
<dbReference type="Pfam" id="PF13365">
    <property type="entry name" value="Trypsin_2"/>
    <property type="match status" value="1"/>
</dbReference>
<dbReference type="SUPFAM" id="SSF49265">
    <property type="entry name" value="Fibronectin type III"/>
    <property type="match status" value="1"/>
</dbReference>